<dbReference type="GO" id="GO:0010073">
    <property type="term" value="P:meristem maintenance"/>
    <property type="evidence" value="ECO:0007669"/>
    <property type="project" value="InterPro"/>
</dbReference>
<gene>
    <name evidence="2" type="primary">LOC107799908</name>
</gene>
<protein>
    <recommendedName>
        <fullName evidence="1">Aminotransferase-like plant mobile domain-containing protein</fullName>
    </recommendedName>
</protein>
<proteinExistence type="predicted"/>
<evidence type="ECO:0000259" key="1">
    <source>
        <dbReference type="Pfam" id="PF10536"/>
    </source>
</evidence>
<reference evidence="2" key="1">
    <citation type="submission" date="2025-08" db="UniProtKB">
        <authorList>
            <consortium name="RefSeq"/>
        </authorList>
    </citation>
    <scope>IDENTIFICATION</scope>
</reference>
<accession>A0A1S4AP65</accession>
<evidence type="ECO:0000313" key="2">
    <source>
        <dbReference type="RefSeq" id="XP_016478532.1"/>
    </source>
</evidence>
<dbReference type="KEGG" id="nta:107799908"/>
<dbReference type="PaxDb" id="4097-A0A1S4AP65"/>
<organism evidence="2">
    <name type="scientific">Nicotiana tabacum</name>
    <name type="common">Common tobacco</name>
    <dbReference type="NCBI Taxonomy" id="4097"/>
    <lineage>
        <taxon>Eukaryota</taxon>
        <taxon>Viridiplantae</taxon>
        <taxon>Streptophyta</taxon>
        <taxon>Embryophyta</taxon>
        <taxon>Tracheophyta</taxon>
        <taxon>Spermatophyta</taxon>
        <taxon>Magnoliopsida</taxon>
        <taxon>eudicotyledons</taxon>
        <taxon>Gunneridae</taxon>
        <taxon>Pentapetalae</taxon>
        <taxon>asterids</taxon>
        <taxon>lamiids</taxon>
        <taxon>Solanales</taxon>
        <taxon>Solanaceae</taxon>
        <taxon>Nicotianoideae</taxon>
        <taxon>Nicotianeae</taxon>
        <taxon>Nicotiana</taxon>
    </lineage>
</organism>
<dbReference type="AlphaFoldDB" id="A0A1S4AP65"/>
<dbReference type="OMA" id="NAISHTM"/>
<dbReference type="InterPro" id="IPR044824">
    <property type="entry name" value="MAIN-like"/>
</dbReference>
<dbReference type="OrthoDB" id="1716420at2759"/>
<feature type="domain" description="Aminotransferase-like plant mobile" evidence="1">
    <location>
        <begin position="196"/>
        <end position="349"/>
    </location>
</feature>
<dbReference type="InterPro" id="IPR019557">
    <property type="entry name" value="AminoTfrase-like_pln_mobile"/>
</dbReference>
<name>A0A1S4AP65_TOBAC</name>
<dbReference type="RefSeq" id="XP_016478532.1">
    <property type="nucleotide sequence ID" value="XM_016623046.1"/>
</dbReference>
<dbReference type="PANTHER" id="PTHR46033:SF8">
    <property type="entry name" value="PROTEIN MAINTENANCE OF MERISTEMS-LIKE"/>
    <property type="match status" value="1"/>
</dbReference>
<sequence>MDFPPPAHPGPAEDQLIVLQGDHRSSFVWEGQLSMQALRLRRPDDLLEFIVELRVDGRAMALPQYIRSMTCAQVFDMMGQFTGYRPQGDAGGIRIALSAIRDHMVVLHPDIAGKIEDLHIERYTRLALLLFFGCVLFSSTSGSLMSMRFLHHLQQLDDLPQYSWGAVVLAYLFGPDSGSCRCSHLYHHLRPEAYPFLPLASRWILRRGNYRGTDDHHNLPLVRDVLDMLVDGQFIWTSYIDELLAQLLAYCSVDRPLWSTSVLMIFFNMVEYHATERVLRQFHRPQPIPGDPGWVATHYQRDDCARLDDIYMGWLEQQVHIWEERADRIPPAPTFAQEATIHLYASWYRCHT</sequence>
<dbReference type="PANTHER" id="PTHR46033">
    <property type="entry name" value="PROTEIN MAIN-LIKE 2"/>
    <property type="match status" value="1"/>
</dbReference>
<dbReference type="Pfam" id="PF10536">
    <property type="entry name" value="PMD"/>
    <property type="match status" value="1"/>
</dbReference>